<dbReference type="AlphaFoldDB" id="A0A4R7JUD5"/>
<evidence type="ECO:0000313" key="1">
    <source>
        <dbReference type="EMBL" id="TDT41972.1"/>
    </source>
</evidence>
<evidence type="ECO:0000313" key="2">
    <source>
        <dbReference type="Proteomes" id="UP000294749"/>
    </source>
</evidence>
<gene>
    <name evidence="1" type="ORF">CLV90_3206</name>
</gene>
<dbReference type="Gene3D" id="2.40.155.10">
    <property type="entry name" value="Green fluorescent protein"/>
    <property type="match status" value="1"/>
</dbReference>
<name>A0A4R7JUD5_9FLAO</name>
<proteinExistence type="predicted"/>
<dbReference type="RefSeq" id="WP_133688457.1">
    <property type="nucleotide sequence ID" value="NZ_SOAY01000013.1"/>
</dbReference>
<dbReference type="Proteomes" id="UP000294749">
    <property type="component" value="Unassembled WGS sequence"/>
</dbReference>
<comment type="caution">
    <text evidence="1">The sequence shown here is derived from an EMBL/GenBank/DDBJ whole genome shotgun (WGS) entry which is preliminary data.</text>
</comment>
<organism evidence="1 2">
    <name type="scientific">Maribacter spongiicola</name>
    <dbReference type="NCBI Taxonomy" id="1206753"/>
    <lineage>
        <taxon>Bacteria</taxon>
        <taxon>Pseudomonadati</taxon>
        <taxon>Bacteroidota</taxon>
        <taxon>Flavobacteriia</taxon>
        <taxon>Flavobacteriales</taxon>
        <taxon>Flavobacteriaceae</taxon>
        <taxon>Maribacter</taxon>
    </lineage>
</organism>
<keyword evidence="2" id="KW-1185">Reference proteome</keyword>
<dbReference type="SUPFAM" id="SSF54511">
    <property type="entry name" value="GFP-like"/>
    <property type="match status" value="1"/>
</dbReference>
<reference evidence="1 2" key="1">
    <citation type="submission" date="2019-03" db="EMBL/GenBank/DDBJ databases">
        <title>Genomic Encyclopedia of Archaeal and Bacterial Type Strains, Phase II (KMG-II): from individual species to whole genera.</title>
        <authorList>
            <person name="Goeker M."/>
        </authorList>
    </citation>
    <scope>NUCLEOTIDE SEQUENCE [LARGE SCALE GENOMIC DNA]</scope>
    <source>
        <strain evidence="1 2">DSM 25233</strain>
    </source>
</reference>
<dbReference type="OrthoDB" id="9553714at2"/>
<sequence length="240" mass="26878">MNRQNEIKVKHRIQLLINGHSAELSGESIGCFGVGDIKAKVSALNSVPEGFDLGLLVYVLLTGQPSMSYCLKGAFNPFHKSYGTYEACRTLDLGEFGNLKTDYKISKSGKNLFANFKITGTTSIPSKLIGVAPSYESWMPIIGSNEILGHFTMIWNTKNGQYIKGEADTRYLLPHAHELDSVQHREIKIDFQSDNQTLIQNERIVLFKNGFVNLKESEIIESYEKTPHNNLTVAQAHERP</sequence>
<protein>
    <submittedName>
        <fullName evidence="1">Uncharacterized protein</fullName>
    </submittedName>
</protein>
<dbReference type="InterPro" id="IPR009017">
    <property type="entry name" value="GFP"/>
</dbReference>
<dbReference type="EMBL" id="SOAY01000013">
    <property type="protein sequence ID" value="TDT41972.1"/>
    <property type="molecule type" value="Genomic_DNA"/>
</dbReference>
<accession>A0A4R7JUD5</accession>